<evidence type="ECO:0000313" key="5">
    <source>
        <dbReference type="Proteomes" id="UP001642409"/>
    </source>
</evidence>
<dbReference type="EMBL" id="CATOUU010000078">
    <property type="protein sequence ID" value="CAI9915809.1"/>
    <property type="molecule type" value="Genomic_DNA"/>
</dbReference>
<dbReference type="EMBL" id="CAXDID020000056">
    <property type="protein sequence ID" value="CAL6007995.1"/>
    <property type="molecule type" value="Genomic_DNA"/>
</dbReference>
<evidence type="ECO:0000313" key="2">
    <source>
        <dbReference type="EMBL" id="CAI9925487.1"/>
    </source>
</evidence>
<keyword evidence="5" id="KW-1185">Reference proteome</keyword>
<evidence type="ECO:0000313" key="4">
    <source>
        <dbReference type="EMBL" id="CAL6103688.1"/>
    </source>
</evidence>
<dbReference type="AlphaFoldDB" id="A0AA86NUJ4"/>
<proteinExistence type="predicted"/>
<evidence type="ECO:0000313" key="3">
    <source>
        <dbReference type="EMBL" id="CAL6007995.1"/>
    </source>
</evidence>
<reference evidence="3 5" key="2">
    <citation type="submission" date="2024-07" db="EMBL/GenBank/DDBJ databases">
        <authorList>
            <person name="Akdeniz Z."/>
        </authorList>
    </citation>
    <scope>NUCLEOTIDE SEQUENCE [LARGE SCALE GENOMIC DNA]</scope>
</reference>
<organism evidence="2">
    <name type="scientific">Hexamita inflata</name>
    <dbReference type="NCBI Taxonomy" id="28002"/>
    <lineage>
        <taxon>Eukaryota</taxon>
        <taxon>Metamonada</taxon>
        <taxon>Diplomonadida</taxon>
        <taxon>Hexamitidae</taxon>
        <taxon>Hexamitinae</taxon>
        <taxon>Hexamita</taxon>
    </lineage>
</organism>
<dbReference type="EMBL" id="CATOUU010000341">
    <property type="protein sequence ID" value="CAI9925487.1"/>
    <property type="molecule type" value="Genomic_DNA"/>
</dbReference>
<comment type="caution">
    <text evidence="2">The sequence shown here is derived from an EMBL/GenBank/DDBJ whole genome shotgun (WGS) entry which is preliminary data.</text>
</comment>
<evidence type="ECO:0000313" key="1">
    <source>
        <dbReference type="EMBL" id="CAI9915809.1"/>
    </source>
</evidence>
<protein>
    <submittedName>
        <fullName evidence="3">Hypothetical_protein</fullName>
    </submittedName>
</protein>
<reference evidence="2" key="1">
    <citation type="submission" date="2023-06" db="EMBL/GenBank/DDBJ databases">
        <authorList>
            <person name="Kurt Z."/>
        </authorList>
    </citation>
    <scope>NUCLEOTIDE SEQUENCE</scope>
</reference>
<dbReference type="EMBL" id="CAXDID020000570">
    <property type="protein sequence ID" value="CAL6103688.1"/>
    <property type="molecule type" value="Genomic_DNA"/>
</dbReference>
<accession>A0AA86NUJ4</accession>
<sequence length="232" mass="27449">MGCTIETQSPIPVKEWFQAAIENNLTRIQQLKRQCLFSYYNGMCALHYAIIYNSYDVFLELLQDESLLVTNSQISLFGKQFNTNSNILQLAITCDYLKYSKFVLDYFQELSDQKLLSSSQHLLWFLNNVKENCAPLVLHPLFCNELNNAASDQQSIYRTIHNQILFDFLISNKEIVPQNYNEVFQITENYNRNQELENEQRNQDQKFQEFQQVWKKQETLLHSVMTNELLDE</sequence>
<gene>
    <name evidence="2" type="ORF">HINF_LOCUS13132</name>
    <name evidence="3" type="ORF">HINF_LOCUS20910</name>
    <name evidence="1" type="ORF">HINF_LOCUS3454</name>
    <name evidence="4" type="ORF">HINF_LOCUS72262</name>
</gene>
<dbReference type="Proteomes" id="UP001642409">
    <property type="component" value="Unassembled WGS sequence"/>
</dbReference>
<name>A0AA86NUJ4_9EUKA</name>